<evidence type="ECO:0000259" key="1">
    <source>
        <dbReference type="Pfam" id="PF08785"/>
    </source>
</evidence>
<dbReference type="SUPFAM" id="SSF101420">
    <property type="entry name" value="C-terminal domain of Ku80"/>
    <property type="match status" value="1"/>
</dbReference>
<organism evidence="2 3">
    <name type="scientific">Lasallia pustulata</name>
    <dbReference type="NCBI Taxonomy" id="136370"/>
    <lineage>
        <taxon>Eukaryota</taxon>
        <taxon>Fungi</taxon>
        <taxon>Dikarya</taxon>
        <taxon>Ascomycota</taxon>
        <taxon>Pezizomycotina</taxon>
        <taxon>Lecanoromycetes</taxon>
        <taxon>OSLEUM clade</taxon>
        <taxon>Umbilicariomycetidae</taxon>
        <taxon>Umbilicariales</taxon>
        <taxon>Umbilicariaceae</taxon>
        <taxon>Lasallia</taxon>
    </lineage>
</organism>
<dbReference type="EMBL" id="FWEW01000245">
    <property type="protein sequence ID" value="SLM34172.1"/>
    <property type="molecule type" value="Genomic_DNA"/>
</dbReference>
<evidence type="ECO:0000313" key="2">
    <source>
        <dbReference type="EMBL" id="SLM34172.1"/>
    </source>
</evidence>
<proteinExistence type="predicted"/>
<dbReference type="InterPro" id="IPR036494">
    <property type="entry name" value="Ku_C_sf"/>
</dbReference>
<dbReference type="Proteomes" id="UP000192927">
    <property type="component" value="Unassembled WGS sequence"/>
</dbReference>
<protein>
    <submittedName>
        <fullName evidence="2">Ku, C-terminal</fullName>
    </submittedName>
</protein>
<evidence type="ECO:0000313" key="3">
    <source>
        <dbReference type="Proteomes" id="UP000192927"/>
    </source>
</evidence>
<keyword evidence="3" id="KW-1185">Reference proteome</keyword>
<reference evidence="3" key="1">
    <citation type="submission" date="2017-03" db="EMBL/GenBank/DDBJ databases">
        <authorList>
            <person name="Sharma R."/>
            <person name="Thines M."/>
        </authorList>
    </citation>
    <scope>NUCLEOTIDE SEQUENCE [LARGE SCALE GENOMIC DNA]</scope>
</reference>
<sequence length="150" mass="16293">MFKILAASHTHYIISSSQGQSFDRFLEALSSGAASIVQPLASPPLPDLIAQVEHYLEATEDPDGISIAANAFGVMVLAYILPSVSASAFEDILTGILLFRNTMDEMKVPDMWNVWVRSLKWKVRSDELGGIGRALWEAMKENGLGLLVGG</sequence>
<dbReference type="InterPro" id="IPR014893">
    <property type="entry name" value="Ku_PK_bind"/>
</dbReference>
<name>A0A1W5CTQ6_9LECA</name>
<feature type="domain" description="Ku C-terminal" evidence="1">
    <location>
        <begin position="54"/>
        <end position="146"/>
    </location>
</feature>
<dbReference type="Pfam" id="PF08785">
    <property type="entry name" value="Ku_PK_bind"/>
    <property type="match status" value="1"/>
</dbReference>
<accession>A0A1W5CTQ6</accession>
<dbReference type="AlphaFoldDB" id="A0A1W5CTQ6"/>